<evidence type="ECO:0000313" key="1">
    <source>
        <dbReference type="EMBL" id="SDK99304.1"/>
    </source>
</evidence>
<dbReference type="EMBL" id="FNFB01000014">
    <property type="protein sequence ID" value="SDK99304.1"/>
    <property type="molecule type" value="Genomic_DNA"/>
</dbReference>
<dbReference type="Proteomes" id="UP000198683">
    <property type="component" value="Unassembled WGS sequence"/>
</dbReference>
<proteinExistence type="predicted"/>
<protein>
    <submittedName>
        <fullName evidence="1">Uncharacterized protein</fullName>
    </submittedName>
</protein>
<organism evidence="1 2">
    <name type="scientific">Nonomuraea maritima</name>
    <dbReference type="NCBI Taxonomy" id="683260"/>
    <lineage>
        <taxon>Bacteria</taxon>
        <taxon>Bacillati</taxon>
        <taxon>Actinomycetota</taxon>
        <taxon>Actinomycetes</taxon>
        <taxon>Streptosporangiales</taxon>
        <taxon>Streptosporangiaceae</taxon>
        <taxon>Nonomuraea</taxon>
    </lineage>
</organism>
<gene>
    <name evidence="1" type="ORF">SAMN05421874_11433</name>
</gene>
<reference evidence="1 2" key="1">
    <citation type="submission" date="2016-10" db="EMBL/GenBank/DDBJ databases">
        <authorList>
            <person name="de Groot N.N."/>
        </authorList>
    </citation>
    <scope>NUCLEOTIDE SEQUENCE [LARGE SCALE GENOMIC DNA]</scope>
    <source>
        <strain evidence="1 2">CGMCC 4.5681</strain>
    </source>
</reference>
<keyword evidence="2" id="KW-1185">Reference proteome</keyword>
<evidence type="ECO:0000313" key="2">
    <source>
        <dbReference type="Proteomes" id="UP000198683"/>
    </source>
</evidence>
<name>A0A1G9GF57_9ACTN</name>
<sequence>MRWNTSRRAGVCQKPNVWLQKPNERFQKPNERPMISFMISVVPP</sequence>
<accession>A0A1G9GF57</accession>
<dbReference type="AlphaFoldDB" id="A0A1G9GF57"/>